<name>C4J782_MAIZE</name>
<reference evidence="1" key="1">
    <citation type="journal article" date="2009" name="PLoS Genet.">
        <title>Sequencing, mapping, and analysis of 27,455 maize full-length cDNAs.</title>
        <authorList>
            <person name="Soderlund C."/>
            <person name="Descour A."/>
            <person name="Kudrna D."/>
            <person name="Bomhoff M."/>
            <person name="Boyd L."/>
            <person name="Currie J."/>
            <person name="Angelova A."/>
            <person name="Collura K."/>
            <person name="Wissotski M."/>
            <person name="Ashley E."/>
            <person name="Morrow D."/>
            <person name="Fernandes J."/>
            <person name="Walbot V."/>
            <person name="Yu Y."/>
        </authorList>
    </citation>
    <scope>NUCLEOTIDE SEQUENCE</scope>
    <source>
        <strain evidence="1">B73</strain>
    </source>
</reference>
<organism evidence="1">
    <name type="scientific">Zea mays</name>
    <name type="common">Maize</name>
    <dbReference type="NCBI Taxonomy" id="4577"/>
    <lineage>
        <taxon>Eukaryota</taxon>
        <taxon>Viridiplantae</taxon>
        <taxon>Streptophyta</taxon>
        <taxon>Embryophyta</taxon>
        <taxon>Tracheophyta</taxon>
        <taxon>Spermatophyta</taxon>
        <taxon>Magnoliopsida</taxon>
        <taxon>Liliopsida</taxon>
        <taxon>Poales</taxon>
        <taxon>Poaceae</taxon>
        <taxon>PACMAD clade</taxon>
        <taxon>Panicoideae</taxon>
        <taxon>Andropogonodae</taxon>
        <taxon>Andropogoneae</taxon>
        <taxon>Tripsacinae</taxon>
        <taxon>Zea</taxon>
    </lineage>
</organism>
<proteinExistence type="evidence at transcript level"/>
<dbReference type="EMBL" id="BT086679">
    <property type="protein sequence ID" value="ACR37032.1"/>
    <property type="molecule type" value="mRNA"/>
</dbReference>
<protein>
    <submittedName>
        <fullName evidence="1">Uncharacterized protein</fullName>
    </submittedName>
</protein>
<dbReference type="AlphaFoldDB" id="C4J782"/>
<evidence type="ECO:0000313" key="1">
    <source>
        <dbReference type="EMBL" id="ACR37032.1"/>
    </source>
</evidence>
<sequence>MPPSVVYKCFFFWQWGIIVTSFDVAR</sequence>
<accession>C4J782</accession>